<comment type="caution">
    <text evidence="4">The sequence shown here is derived from an EMBL/GenBank/DDBJ whole genome shotgun (WGS) entry which is preliminary data.</text>
</comment>
<evidence type="ECO:0000313" key="4">
    <source>
        <dbReference type="EMBL" id="OOV33976.1"/>
    </source>
</evidence>
<dbReference type="Proteomes" id="UP000242636">
    <property type="component" value="Unassembled WGS sequence"/>
</dbReference>
<dbReference type="PROSITE" id="PS51014">
    <property type="entry name" value="COBK_CBIJ"/>
    <property type="match status" value="1"/>
</dbReference>
<dbReference type="GO" id="GO:0009236">
    <property type="term" value="P:cobalamin biosynthetic process"/>
    <property type="evidence" value="ECO:0007669"/>
    <property type="project" value="UniProtKB-UniPathway"/>
</dbReference>
<comment type="pathway">
    <text evidence="1">Cofactor biosynthesis; adenosylcobalamin biosynthesis.</text>
</comment>
<proteinExistence type="predicted"/>
<protein>
    <recommendedName>
        <fullName evidence="6">Precorrin-6A reductase</fullName>
    </recommendedName>
</protein>
<keyword evidence="2" id="KW-0169">Cobalamin biosynthesis</keyword>
<name>A0A1T1CZD2_9SYNE</name>
<sequence length="275" mass="29780">MVPSWRRRGWIWLVAGTEDGVWAVRQLLALALPVRVQVVSPRACLAYGQLAANPAFQCQAMALRPADIQQVLAGREPPALVVDATHPFALRITRTLHTACGASAIPYLRLKRPRIQPGPATVVDRLEAVKDLGQSSLLAAIGSRSLARLVGWHGPRHTAARILPTATALQQALAAGLPPERIAPLQPISASHGEIRLPPDPGTSLEAALCRRWAVDVVLARQSGGTPERHWHRVCAAVGVSLWLLRRPDEPGPMATCTRETLSQKAQECLQNPRP</sequence>
<evidence type="ECO:0008006" key="6">
    <source>
        <dbReference type="Google" id="ProtNLM"/>
    </source>
</evidence>
<dbReference type="EMBL" id="MWLD01000048">
    <property type="protein sequence ID" value="OOV33976.1"/>
    <property type="molecule type" value="Genomic_DNA"/>
</dbReference>
<dbReference type="PANTHER" id="PTHR36925:SF1">
    <property type="entry name" value="COBALT-PRECORRIN-6A REDUCTASE"/>
    <property type="match status" value="1"/>
</dbReference>
<reference evidence="4 5" key="1">
    <citation type="submission" date="2017-02" db="EMBL/GenBank/DDBJ databases">
        <title>Draft Genome Sequences of 'Candidatus Synechococcus spongiarum', Cyanobacterial Symbionts of the Mediterranean Sponge Aplysina aerophoba from two locations.</title>
        <authorList>
            <person name="Slaby B.M."/>
            <person name="Hentschel U."/>
        </authorList>
    </citation>
    <scope>NUCLEOTIDE SEQUENCE [LARGE SCALE GENOMIC DNA]</scope>
    <source>
        <strain evidence="4">LMB bulk15M</strain>
    </source>
</reference>
<dbReference type="Pfam" id="PF02571">
    <property type="entry name" value="CbiJ"/>
    <property type="match status" value="1"/>
</dbReference>
<keyword evidence="5" id="KW-1185">Reference proteome</keyword>
<evidence type="ECO:0000256" key="3">
    <source>
        <dbReference type="ARBA" id="ARBA00023002"/>
    </source>
</evidence>
<gene>
    <name evidence="4" type="ORF">BV61_03780</name>
</gene>
<evidence type="ECO:0000256" key="2">
    <source>
        <dbReference type="ARBA" id="ARBA00022573"/>
    </source>
</evidence>
<dbReference type="AlphaFoldDB" id="A0A1T1CZD2"/>
<organism evidence="4 5">
    <name type="scientific">Candidatus Synechococcus spongiarum LMB bulk15M</name>
    <dbReference type="NCBI Taxonomy" id="1943582"/>
    <lineage>
        <taxon>Bacteria</taxon>
        <taxon>Bacillati</taxon>
        <taxon>Cyanobacteriota</taxon>
        <taxon>Cyanophyceae</taxon>
        <taxon>Synechococcales</taxon>
        <taxon>Synechococcaceae</taxon>
        <taxon>Synechococcus</taxon>
    </lineage>
</organism>
<dbReference type="InterPro" id="IPR003723">
    <property type="entry name" value="Precorrin-6x_reduct"/>
</dbReference>
<evidence type="ECO:0000313" key="5">
    <source>
        <dbReference type="Proteomes" id="UP000242636"/>
    </source>
</evidence>
<keyword evidence="3" id="KW-0560">Oxidoreductase</keyword>
<dbReference type="UniPathway" id="UPA00148"/>
<dbReference type="GO" id="GO:0016994">
    <property type="term" value="F:precorrin-6A reductase activity"/>
    <property type="evidence" value="ECO:0007669"/>
    <property type="project" value="InterPro"/>
</dbReference>
<evidence type="ECO:0000256" key="1">
    <source>
        <dbReference type="ARBA" id="ARBA00004953"/>
    </source>
</evidence>
<accession>A0A1T1CZD2</accession>
<dbReference type="PANTHER" id="PTHR36925">
    <property type="entry name" value="COBALT-PRECORRIN-6A REDUCTASE"/>
    <property type="match status" value="1"/>
</dbReference>